<dbReference type="RefSeq" id="WP_053401551.1">
    <property type="nucleotide sequence ID" value="NZ_LILC01000013.1"/>
</dbReference>
<comment type="caution">
    <text evidence="2">The sequence shown here is derived from an EMBL/GenBank/DDBJ whole genome shotgun (WGS) entry which is preliminary data.</text>
</comment>
<sequence>MIRVQSMSLMCIGFNVGSNILTFLMNETGLANGGIFEMTTILLLSNIVLSVMVAFGGALLGIEAMILKEKPAVKSVVATLANIVYIIGYFSFWKMV</sequence>
<feature type="transmembrane region" description="Helical" evidence="1">
    <location>
        <begin position="7"/>
        <end position="26"/>
    </location>
</feature>
<evidence type="ECO:0000313" key="2">
    <source>
        <dbReference type="EMBL" id="KOO46457.1"/>
    </source>
</evidence>
<dbReference type="Proteomes" id="UP000037558">
    <property type="component" value="Unassembled WGS sequence"/>
</dbReference>
<evidence type="ECO:0000256" key="1">
    <source>
        <dbReference type="SAM" id="Phobius"/>
    </source>
</evidence>
<protein>
    <submittedName>
        <fullName evidence="2">Uncharacterized protein</fullName>
    </submittedName>
</protein>
<keyword evidence="1" id="KW-1133">Transmembrane helix</keyword>
<keyword evidence="1" id="KW-0472">Membrane</keyword>
<reference evidence="3" key="1">
    <citation type="submission" date="2015-08" db="EMBL/GenBank/DDBJ databases">
        <title>Fjat-14210 dsm16467.</title>
        <authorList>
            <person name="Liu B."/>
            <person name="Wang J."/>
            <person name="Zhu Y."/>
            <person name="Liu G."/>
            <person name="Chen Q."/>
            <person name="Chen Z."/>
            <person name="Lan J."/>
            <person name="Che J."/>
            <person name="Ge C."/>
            <person name="Shi H."/>
            <person name="Pan Z."/>
            <person name="Liu X."/>
        </authorList>
    </citation>
    <scope>NUCLEOTIDE SEQUENCE [LARGE SCALE GENOMIC DNA]</scope>
    <source>
        <strain evidence="3">DSM 16467</strain>
    </source>
</reference>
<proteinExistence type="predicted"/>
<evidence type="ECO:0000313" key="3">
    <source>
        <dbReference type="Proteomes" id="UP000037558"/>
    </source>
</evidence>
<organism evidence="2 3">
    <name type="scientific">Priestia koreensis</name>
    <dbReference type="NCBI Taxonomy" id="284581"/>
    <lineage>
        <taxon>Bacteria</taxon>
        <taxon>Bacillati</taxon>
        <taxon>Bacillota</taxon>
        <taxon>Bacilli</taxon>
        <taxon>Bacillales</taxon>
        <taxon>Bacillaceae</taxon>
        <taxon>Priestia</taxon>
    </lineage>
</organism>
<name>A0A0M0L6I8_9BACI</name>
<gene>
    <name evidence="2" type="ORF">AMD01_11565</name>
</gene>
<keyword evidence="1" id="KW-0812">Transmembrane</keyword>
<dbReference type="EMBL" id="LILC01000013">
    <property type="protein sequence ID" value="KOO46457.1"/>
    <property type="molecule type" value="Genomic_DNA"/>
</dbReference>
<feature type="transmembrane region" description="Helical" evidence="1">
    <location>
        <begin position="72"/>
        <end position="92"/>
    </location>
</feature>
<accession>A0A0M0L6I8</accession>
<feature type="transmembrane region" description="Helical" evidence="1">
    <location>
        <begin position="38"/>
        <end position="60"/>
    </location>
</feature>
<dbReference type="PATRIC" id="fig|284581.3.peg.2428"/>
<dbReference type="AlphaFoldDB" id="A0A0M0L6I8"/>
<keyword evidence="3" id="KW-1185">Reference proteome</keyword>